<organism evidence="2 3">
    <name type="scientific">Sulfitobacter porphyrae</name>
    <dbReference type="NCBI Taxonomy" id="1246864"/>
    <lineage>
        <taxon>Bacteria</taxon>
        <taxon>Pseudomonadati</taxon>
        <taxon>Pseudomonadota</taxon>
        <taxon>Alphaproteobacteria</taxon>
        <taxon>Rhodobacterales</taxon>
        <taxon>Roseobacteraceae</taxon>
        <taxon>Sulfitobacter</taxon>
    </lineage>
</organism>
<evidence type="ECO:0000313" key="2">
    <source>
        <dbReference type="EMBL" id="MFC6760246.1"/>
    </source>
</evidence>
<name>A0ABW2B4T2_9RHOB</name>
<keyword evidence="1" id="KW-0732">Signal</keyword>
<proteinExistence type="predicted"/>
<evidence type="ECO:0000256" key="1">
    <source>
        <dbReference type="SAM" id="SignalP"/>
    </source>
</evidence>
<gene>
    <name evidence="2" type="ORF">ACFQFQ_13310</name>
</gene>
<dbReference type="Proteomes" id="UP001596353">
    <property type="component" value="Unassembled WGS sequence"/>
</dbReference>
<keyword evidence="3" id="KW-1185">Reference proteome</keyword>
<feature type="signal peptide" evidence="1">
    <location>
        <begin position="1"/>
        <end position="23"/>
    </location>
</feature>
<sequence>MARQAFFGTLALVFSSVAGPGTAAEKVYEGSEAAALRCSNTLALTAVALAGAELISAEEKEVMLGVTVLILEHHVTGTWAQKKAAMAVVRDRRSVTETLEDYRRSAARCLSQFPIN</sequence>
<dbReference type="EMBL" id="JBHSWG010000001">
    <property type="protein sequence ID" value="MFC6760246.1"/>
    <property type="molecule type" value="Genomic_DNA"/>
</dbReference>
<evidence type="ECO:0000313" key="3">
    <source>
        <dbReference type="Proteomes" id="UP001596353"/>
    </source>
</evidence>
<protein>
    <submittedName>
        <fullName evidence="2">Uncharacterized protein</fullName>
    </submittedName>
</protein>
<accession>A0ABW2B4T2</accession>
<reference evidence="3" key="1">
    <citation type="journal article" date="2019" name="Int. J. Syst. Evol. Microbiol.">
        <title>The Global Catalogue of Microorganisms (GCM) 10K type strain sequencing project: providing services to taxonomists for standard genome sequencing and annotation.</title>
        <authorList>
            <consortium name="The Broad Institute Genomics Platform"/>
            <consortium name="The Broad Institute Genome Sequencing Center for Infectious Disease"/>
            <person name="Wu L."/>
            <person name="Ma J."/>
        </authorList>
    </citation>
    <scope>NUCLEOTIDE SEQUENCE [LARGE SCALE GENOMIC DNA]</scope>
    <source>
        <strain evidence="3">CCUG 66188</strain>
    </source>
</reference>
<feature type="chain" id="PRO_5046242945" evidence="1">
    <location>
        <begin position="24"/>
        <end position="116"/>
    </location>
</feature>
<comment type="caution">
    <text evidence="2">The sequence shown here is derived from an EMBL/GenBank/DDBJ whole genome shotgun (WGS) entry which is preliminary data.</text>
</comment>